<dbReference type="Gramene" id="Bo5g113710.1">
    <property type="protein sequence ID" value="Bo5g113710.1"/>
    <property type="gene ID" value="Bo5g113710"/>
</dbReference>
<sequence length="355" mass="40209">KKRCLIKPQKRRCLVDTCCPLRAPFSLSRNASLLVIFARIFFAEIDTEIQRDEEIVDGDGKDIGARDGVGTAELESGFGRITTSNPSPGRERLAQSLREMVECSARHQKVGEKPLMHVSTFVQLWNIDDCYIVMGRDTYIYYWYRQRNKCHGWTSGYGRLSSNAKPSLNAENWPLVIVVSVDTCCPLFAPFSLSRNASLLVIFARIFFAEIDTEIQRDEEIVDGDGKDIGARDGVGTAELESGFGRITTSNPSPGRERLAQSLRELVECSVCRSKLVSRARHQKVGEKPLMHVSTFVQLWNIDDCYIVMGRDTYIYYWYRQRNKCHGWTSGYGRLSSNAKPSLNAENWPLVIVVS</sequence>
<evidence type="ECO:0000313" key="1">
    <source>
        <dbReference type="EnsemblPlants" id="Bo5g113710.1"/>
    </source>
</evidence>
<dbReference type="HOGENOM" id="CLU_782083_0_0_1"/>
<reference evidence="1" key="2">
    <citation type="submission" date="2015-03" db="UniProtKB">
        <authorList>
            <consortium name="EnsemblPlants"/>
        </authorList>
    </citation>
    <scope>IDENTIFICATION</scope>
</reference>
<proteinExistence type="predicted"/>
<name>A0A0D3CIC2_BRAOL</name>
<dbReference type="Proteomes" id="UP000032141">
    <property type="component" value="Chromosome C5"/>
</dbReference>
<accession>A0A0D3CIC2</accession>
<dbReference type="EnsemblPlants" id="Bo5g113710.1">
    <property type="protein sequence ID" value="Bo5g113710.1"/>
    <property type="gene ID" value="Bo5g113710"/>
</dbReference>
<evidence type="ECO:0000313" key="2">
    <source>
        <dbReference type="Proteomes" id="UP000032141"/>
    </source>
</evidence>
<protein>
    <submittedName>
        <fullName evidence="1">Uncharacterized protein</fullName>
    </submittedName>
</protein>
<dbReference type="AlphaFoldDB" id="A0A0D3CIC2"/>
<keyword evidence="2" id="KW-1185">Reference proteome</keyword>
<reference evidence="1 2" key="1">
    <citation type="journal article" date="2014" name="Genome Biol.">
        <title>Transcriptome and methylome profiling reveals relics of genome dominance in the mesopolyploid Brassica oleracea.</title>
        <authorList>
            <person name="Parkin I.A."/>
            <person name="Koh C."/>
            <person name="Tang H."/>
            <person name="Robinson S.J."/>
            <person name="Kagale S."/>
            <person name="Clarke W.E."/>
            <person name="Town C.D."/>
            <person name="Nixon J."/>
            <person name="Krishnakumar V."/>
            <person name="Bidwell S.L."/>
            <person name="Denoeud F."/>
            <person name="Belcram H."/>
            <person name="Links M.G."/>
            <person name="Just J."/>
            <person name="Clarke C."/>
            <person name="Bender T."/>
            <person name="Huebert T."/>
            <person name="Mason A.S."/>
            <person name="Pires J.C."/>
            <person name="Barker G."/>
            <person name="Moore J."/>
            <person name="Walley P.G."/>
            <person name="Manoli S."/>
            <person name="Batley J."/>
            <person name="Edwards D."/>
            <person name="Nelson M.N."/>
            <person name="Wang X."/>
            <person name="Paterson A.H."/>
            <person name="King G."/>
            <person name="Bancroft I."/>
            <person name="Chalhoub B."/>
            <person name="Sharpe A.G."/>
        </authorList>
    </citation>
    <scope>NUCLEOTIDE SEQUENCE</scope>
    <source>
        <strain evidence="1 2">cv. TO1000</strain>
    </source>
</reference>
<organism evidence="1 2">
    <name type="scientific">Brassica oleracea var. oleracea</name>
    <dbReference type="NCBI Taxonomy" id="109376"/>
    <lineage>
        <taxon>Eukaryota</taxon>
        <taxon>Viridiplantae</taxon>
        <taxon>Streptophyta</taxon>
        <taxon>Embryophyta</taxon>
        <taxon>Tracheophyta</taxon>
        <taxon>Spermatophyta</taxon>
        <taxon>Magnoliopsida</taxon>
        <taxon>eudicotyledons</taxon>
        <taxon>Gunneridae</taxon>
        <taxon>Pentapetalae</taxon>
        <taxon>rosids</taxon>
        <taxon>malvids</taxon>
        <taxon>Brassicales</taxon>
        <taxon>Brassicaceae</taxon>
        <taxon>Brassiceae</taxon>
        <taxon>Brassica</taxon>
    </lineage>
</organism>